<evidence type="ECO:0000256" key="3">
    <source>
        <dbReference type="RuleBase" id="RU000363"/>
    </source>
</evidence>
<evidence type="ECO:0000259" key="5">
    <source>
        <dbReference type="SMART" id="SM00822"/>
    </source>
</evidence>
<feature type="domain" description="Ketoreductase" evidence="5">
    <location>
        <begin position="10"/>
        <end position="194"/>
    </location>
</feature>
<proteinExistence type="inferred from homology"/>
<reference evidence="6 7" key="1">
    <citation type="submission" date="2016-10" db="EMBL/GenBank/DDBJ databases">
        <authorList>
            <person name="de Groot N.N."/>
        </authorList>
    </citation>
    <scope>NUCLEOTIDE SEQUENCE [LARGE SCALE GENOMIC DNA]</scope>
    <source>
        <strain evidence="6 7">DSM 25294</strain>
    </source>
</reference>
<dbReference type="Proteomes" id="UP000199382">
    <property type="component" value="Unassembled WGS sequence"/>
</dbReference>
<dbReference type="InterPro" id="IPR057326">
    <property type="entry name" value="KR_dom"/>
</dbReference>
<evidence type="ECO:0000313" key="6">
    <source>
        <dbReference type="EMBL" id="SDI57177.1"/>
    </source>
</evidence>
<dbReference type="Gene3D" id="3.40.50.720">
    <property type="entry name" value="NAD(P)-binding Rossmann-like Domain"/>
    <property type="match status" value="1"/>
</dbReference>
<evidence type="ECO:0000256" key="1">
    <source>
        <dbReference type="ARBA" id="ARBA00006484"/>
    </source>
</evidence>
<dbReference type="PRINTS" id="PR00080">
    <property type="entry name" value="SDRFAMILY"/>
</dbReference>
<dbReference type="STRING" id="571298.SAMN04488026_100497"/>
<evidence type="ECO:0000256" key="4">
    <source>
        <dbReference type="SAM" id="MobiDB-lite"/>
    </source>
</evidence>
<dbReference type="InterPro" id="IPR036291">
    <property type="entry name" value="NAD(P)-bd_dom_sf"/>
</dbReference>
<dbReference type="PANTHER" id="PTHR43008:SF7">
    <property type="entry name" value="SHORT CHAIN DEHYDROGENASE_REDUCTASE (AFU_ORTHOLOGUE AFUA_2G00830)"/>
    <property type="match status" value="1"/>
</dbReference>
<dbReference type="SUPFAM" id="SSF51735">
    <property type="entry name" value="NAD(P)-binding Rossmann-fold domains"/>
    <property type="match status" value="1"/>
</dbReference>
<keyword evidence="2" id="KW-0560">Oxidoreductase</keyword>
<accession>A0A1G8LP06</accession>
<dbReference type="PANTHER" id="PTHR43008">
    <property type="entry name" value="BENZIL REDUCTASE"/>
    <property type="match status" value="1"/>
</dbReference>
<dbReference type="PRINTS" id="PR00081">
    <property type="entry name" value="GDHRDH"/>
</dbReference>
<dbReference type="RefSeq" id="WP_093149565.1">
    <property type="nucleotide sequence ID" value="NZ_FNEK01000004.1"/>
</dbReference>
<dbReference type="PROSITE" id="PS00061">
    <property type="entry name" value="ADH_SHORT"/>
    <property type="match status" value="1"/>
</dbReference>
<feature type="region of interest" description="Disordered" evidence="4">
    <location>
        <begin position="317"/>
        <end position="392"/>
    </location>
</feature>
<dbReference type="EMBL" id="FNEK01000004">
    <property type="protein sequence ID" value="SDI57177.1"/>
    <property type="molecule type" value="Genomic_DNA"/>
</dbReference>
<dbReference type="GO" id="GO:0050664">
    <property type="term" value="F:oxidoreductase activity, acting on NAD(P)H, oxygen as acceptor"/>
    <property type="evidence" value="ECO:0007669"/>
    <property type="project" value="TreeGrafter"/>
</dbReference>
<protein>
    <submittedName>
        <fullName evidence="6">NADP-dependent 3-hydroxy acid dehydrogenase YdfG</fullName>
    </submittedName>
</protein>
<dbReference type="CDD" id="cd05233">
    <property type="entry name" value="SDR_c"/>
    <property type="match status" value="1"/>
</dbReference>
<organism evidence="6 7">
    <name type="scientific">Aliiruegeria lutimaris</name>
    <dbReference type="NCBI Taxonomy" id="571298"/>
    <lineage>
        <taxon>Bacteria</taxon>
        <taxon>Pseudomonadati</taxon>
        <taxon>Pseudomonadota</taxon>
        <taxon>Alphaproteobacteria</taxon>
        <taxon>Rhodobacterales</taxon>
        <taxon>Roseobacteraceae</taxon>
        <taxon>Aliiruegeria</taxon>
    </lineage>
</organism>
<name>A0A1G8LP06_9RHOB</name>
<dbReference type="InterPro" id="IPR002347">
    <property type="entry name" value="SDR_fam"/>
</dbReference>
<dbReference type="SMART" id="SM00822">
    <property type="entry name" value="PKS_KR"/>
    <property type="match status" value="1"/>
</dbReference>
<keyword evidence="7" id="KW-1185">Reference proteome</keyword>
<dbReference type="AlphaFoldDB" id="A0A1G8LP06"/>
<sequence length="448" mass="48732">MVDSVFNADSVAVITGSGAGIGLALAQELASVGMRVVLVDNRADLLEAAARKVRDAGAADVMTRSADVSDEASMASLEAEVAERFGGTDILVNNAGIQPGSAMFGPRDAWEAVLKTNLWGVINGTRAFATRMIERGRPGMIVNTGSKQGITTPPGDPAYNVAKAGVKAYTEALAHELRSGAGAHLSAHLLIPGFVFTELTAGGRTQKPDGAWSPEELARFAMEKLREGDFYILCPDNDVSRELDEKRMTWAMGDIIENRPALSRWHPDYAEAFEAYIFGRRRPAHRNLGFKPLPIIWGRRQASERWALIQTKKPPHIRAGWRRQSRDSGGRLAGAEARPEPIGDRQEAGRSSRWGRGWTPPVGRSQAETQTSAGRCRPATRITMRATAPSASGRRVASVRAIRSFRSVNIGAGPVGYRSSFVASLFSLRDPKVKNFLRTFANRREQTL</sequence>
<evidence type="ECO:0000256" key="2">
    <source>
        <dbReference type="ARBA" id="ARBA00023002"/>
    </source>
</evidence>
<evidence type="ECO:0000313" key="7">
    <source>
        <dbReference type="Proteomes" id="UP000199382"/>
    </source>
</evidence>
<comment type="similarity">
    <text evidence="1 3">Belongs to the short-chain dehydrogenases/reductases (SDR) family.</text>
</comment>
<feature type="compositionally biased region" description="Basic and acidic residues" evidence="4">
    <location>
        <begin position="337"/>
        <end position="350"/>
    </location>
</feature>
<dbReference type="InterPro" id="IPR020904">
    <property type="entry name" value="Sc_DH/Rdtase_CS"/>
</dbReference>
<gene>
    <name evidence="6" type="ORF">SAMN04488026_100497</name>
</gene>
<dbReference type="Pfam" id="PF00106">
    <property type="entry name" value="adh_short"/>
    <property type="match status" value="1"/>
</dbReference>